<evidence type="ECO:0000256" key="1">
    <source>
        <dbReference type="ARBA" id="ARBA00005742"/>
    </source>
</evidence>
<gene>
    <name evidence="4" type="ORF">C7M84_015332</name>
</gene>
<evidence type="ECO:0000259" key="3">
    <source>
        <dbReference type="Pfam" id="PF08806"/>
    </source>
</evidence>
<comment type="caution">
    <text evidence="4">The sequence shown here is derived from an EMBL/GenBank/DDBJ whole genome shotgun (WGS) entry which is preliminary data.</text>
</comment>
<dbReference type="Pfam" id="PF08806">
    <property type="entry name" value="Sep15_SelM"/>
    <property type="match status" value="1"/>
</dbReference>
<protein>
    <submittedName>
        <fullName evidence="4">Selenoprotein M</fullName>
    </submittedName>
</protein>
<sequence length="79" mass="9242">MEDMPLFHNADVKFIGGAPPELVLLNASNEEVERLPLSELNREECNMLMLKKGFYKKTKKDEEVPDQYREGPYKERVEL</sequence>
<reference evidence="4 5" key="2">
    <citation type="submission" date="2019-01" db="EMBL/GenBank/DDBJ databases">
        <title>The decoding of complex shrimp genome reveals the adaptation for benthos swimmer, frequently molting mechanism and breeding impact on genome.</title>
        <authorList>
            <person name="Sun Y."/>
            <person name="Gao Y."/>
            <person name="Yu Y."/>
        </authorList>
    </citation>
    <scope>NUCLEOTIDE SEQUENCE [LARGE SCALE GENOMIC DNA]</scope>
    <source>
        <tissue evidence="4">Muscle</tissue>
    </source>
</reference>
<evidence type="ECO:0000313" key="4">
    <source>
        <dbReference type="EMBL" id="ROT66637.1"/>
    </source>
</evidence>
<dbReference type="Gene3D" id="3.40.30.50">
    <property type="entry name" value="Sep15/SelM thioredoxin-like domain, active-site redox motif"/>
    <property type="match status" value="1"/>
</dbReference>
<dbReference type="STRING" id="6689.A0A3R7Q2A6"/>
<feature type="domain" description="Selenoprotein F/M" evidence="3">
    <location>
        <begin position="2"/>
        <end position="54"/>
    </location>
</feature>
<name>A0A3R7Q2A6_PENVA</name>
<keyword evidence="5" id="KW-1185">Reference proteome</keyword>
<dbReference type="AlphaFoldDB" id="A0A3R7Q2A6"/>
<evidence type="ECO:0000313" key="5">
    <source>
        <dbReference type="Proteomes" id="UP000283509"/>
    </source>
</evidence>
<evidence type="ECO:0000256" key="2">
    <source>
        <dbReference type="SAM" id="MobiDB-lite"/>
    </source>
</evidence>
<proteinExistence type="inferred from homology"/>
<dbReference type="OrthoDB" id="25165at2759"/>
<dbReference type="EMBL" id="QCYY01002914">
    <property type="protein sequence ID" value="ROT66637.1"/>
    <property type="molecule type" value="Genomic_DNA"/>
</dbReference>
<comment type="similarity">
    <text evidence="1">Belongs to the selenoprotein M/F family.</text>
</comment>
<dbReference type="Proteomes" id="UP000283509">
    <property type="component" value="Unassembled WGS sequence"/>
</dbReference>
<feature type="compositionally biased region" description="Basic and acidic residues" evidence="2">
    <location>
        <begin position="59"/>
        <end position="79"/>
    </location>
</feature>
<accession>A0A3R7Q2A6</accession>
<organism evidence="4 5">
    <name type="scientific">Penaeus vannamei</name>
    <name type="common">Whiteleg shrimp</name>
    <name type="synonym">Litopenaeus vannamei</name>
    <dbReference type="NCBI Taxonomy" id="6689"/>
    <lineage>
        <taxon>Eukaryota</taxon>
        <taxon>Metazoa</taxon>
        <taxon>Ecdysozoa</taxon>
        <taxon>Arthropoda</taxon>
        <taxon>Crustacea</taxon>
        <taxon>Multicrustacea</taxon>
        <taxon>Malacostraca</taxon>
        <taxon>Eumalacostraca</taxon>
        <taxon>Eucarida</taxon>
        <taxon>Decapoda</taxon>
        <taxon>Dendrobranchiata</taxon>
        <taxon>Penaeoidea</taxon>
        <taxon>Penaeidae</taxon>
        <taxon>Penaeus</taxon>
    </lineage>
</organism>
<dbReference type="InterPro" id="IPR038219">
    <property type="entry name" value="Sep15/SelM_sf"/>
</dbReference>
<dbReference type="SUPFAM" id="SSF52833">
    <property type="entry name" value="Thioredoxin-like"/>
    <property type="match status" value="1"/>
</dbReference>
<reference evidence="4 5" key="1">
    <citation type="submission" date="2018-04" db="EMBL/GenBank/DDBJ databases">
        <authorList>
            <person name="Zhang X."/>
            <person name="Yuan J."/>
            <person name="Li F."/>
            <person name="Xiang J."/>
        </authorList>
    </citation>
    <scope>NUCLEOTIDE SEQUENCE [LARGE SCALE GENOMIC DNA]</scope>
    <source>
        <tissue evidence="4">Muscle</tissue>
    </source>
</reference>
<feature type="region of interest" description="Disordered" evidence="2">
    <location>
        <begin position="58"/>
        <end position="79"/>
    </location>
</feature>
<dbReference type="InterPro" id="IPR036249">
    <property type="entry name" value="Thioredoxin-like_sf"/>
</dbReference>
<dbReference type="InterPro" id="IPR014912">
    <property type="entry name" value="Sep15_SelM_dom"/>
</dbReference>